<dbReference type="PANTHER" id="PTHR43507:SF1">
    <property type="entry name" value="NADH-UBIQUINONE OXIDOREDUCTASE CHAIN 4"/>
    <property type="match status" value="1"/>
</dbReference>
<gene>
    <name evidence="9" type="ORF">QWY31_15930</name>
</gene>
<keyword evidence="5 7" id="KW-0472">Membrane</keyword>
<sequence length="572" mass="63297">MYQSLLTLLFLIPLLAALIIALLPQSLRPYYKIITTSSLGFSLACAIALLWGFDSNAIGYQFYEKVQWFGLSLGSLGKVQVNYELGVDGISAMLVFLSALILLIGAVSSWEIDKQEKGFYALYLLLSASIFGCFIALDFFLFYVFFEFMLLPMYFLIGLWGGPKREYASIKFFLYTLAGSLLILLVMIALSLSVIDPVATGQEMGLSATEAFEQIKNTQGQLQKYQIVAENQVHTFSLLWMNDATNFVPRSALSMVGGLQFWGQHARLWAFLALLIGFAIKLPSVPFHTWLPDAHVEAPTSISVVLAGVLLKIGAYGIIRFAYGIFPEGALYYSEWIAGLGVLSILYGALNALAMKDLKKMVAYSSVSHMGYVLLGLATLTIEGVSGAVYQMISHGFISPLLFLLVGVLYLRTHNRSIEDYRGLASRMPVFTFFVIVAFFASSGLPGLAGFIGEILIYLGAFKSAGGNAMVPYWMALLATLGLVLGAAYYLWTLQRMFFGAFWTRKPEWEPLLGKLSLREYLMFVPLLMGILLLGIFPSLILDIISTSVGHFVESTLQVGEENLRQLAKFIR</sequence>
<feature type="transmembrane region" description="Helical" evidence="7">
    <location>
        <begin position="332"/>
        <end position="350"/>
    </location>
</feature>
<evidence type="ECO:0000256" key="5">
    <source>
        <dbReference type="ARBA" id="ARBA00023136"/>
    </source>
</evidence>
<comment type="caution">
    <text evidence="9">The sequence shown here is derived from an EMBL/GenBank/DDBJ whole genome shotgun (WGS) entry which is preliminary data.</text>
</comment>
<evidence type="ECO:0000256" key="3">
    <source>
        <dbReference type="ARBA" id="ARBA00022692"/>
    </source>
</evidence>
<dbReference type="GO" id="GO:0016491">
    <property type="term" value="F:oxidoreductase activity"/>
    <property type="evidence" value="ECO:0007669"/>
    <property type="project" value="UniProtKB-KW"/>
</dbReference>
<dbReference type="EMBL" id="JAUHJS010000010">
    <property type="protein sequence ID" value="MDN4167001.1"/>
    <property type="molecule type" value="Genomic_DNA"/>
</dbReference>
<name>A0ABT8FAJ7_9BACT</name>
<dbReference type="InterPro" id="IPR001750">
    <property type="entry name" value="ND/Mrp_TM"/>
</dbReference>
<feature type="transmembrane region" description="Helical" evidence="7">
    <location>
        <begin position="143"/>
        <end position="160"/>
    </location>
</feature>
<dbReference type="NCBIfam" id="TIGR01972">
    <property type="entry name" value="NDH_I_M"/>
    <property type="match status" value="1"/>
</dbReference>
<feature type="transmembrane region" description="Helical" evidence="7">
    <location>
        <begin position="172"/>
        <end position="195"/>
    </location>
</feature>
<reference evidence="9" key="1">
    <citation type="submission" date="2023-06" db="EMBL/GenBank/DDBJ databases">
        <title>Cytophagales bacterium Strain LB-30, isolated from soil.</title>
        <authorList>
            <person name="Liu B."/>
        </authorList>
    </citation>
    <scope>NUCLEOTIDE SEQUENCE</scope>
    <source>
        <strain evidence="9">LB-30</strain>
    </source>
</reference>
<feature type="transmembrane region" description="Helical" evidence="7">
    <location>
        <begin position="431"/>
        <end position="459"/>
    </location>
</feature>
<proteinExistence type="inferred from homology"/>
<dbReference type="PANTHER" id="PTHR43507">
    <property type="entry name" value="NADH-UBIQUINONE OXIDOREDUCTASE CHAIN 4"/>
    <property type="match status" value="1"/>
</dbReference>
<evidence type="ECO:0000313" key="9">
    <source>
        <dbReference type="EMBL" id="MDN4167001.1"/>
    </source>
</evidence>
<comment type="subcellular location">
    <subcellularLocation>
        <location evidence="1">Endomembrane system</location>
        <topology evidence="1">Multi-pass membrane protein</topology>
    </subcellularLocation>
    <subcellularLocation>
        <location evidence="6">Membrane</location>
        <topology evidence="6">Multi-pass membrane protein</topology>
    </subcellularLocation>
</comment>
<evidence type="ECO:0000259" key="8">
    <source>
        <dbReference type="Pfam" id="PF00361"/>
    </source>
</evidence>
<accession>A0ABT8FAJ7</accession>
<feature type="transmembrane region" description="Helical" evidence="7">
    <location>
        <begin position="521"/>
        <end position="542"/>
    </location>
</feature>
<evidence type="ECO:0000256" key="1">
    <source>
        <dbReference type="ARBA" id="ARBA00004127"/>
    </source>
</evidence>
<organism evidence="9 10">
    <name type="scientific">Shiella aurantiaca</name>
    <dbReference type="NCBI Taxonomy" id="3058365"/>
    <lineage>
        <taxon>Bacteria</taxon>
        <taxon>Pseudomonadati</taxon>
        <taxon>Bacteroidota</taxon>
        <taxon>Cytophagia</taxon>
        <taxon>Cytophagales</taxon>
        <taxon>Shiellaceae</taxon>
        <taxon>Shiella</taxon>
    </lineage>
</organism>
<feature type="transmembrane region" description="Helical" evidence="7">
    <location>
        <begin position="303"/>
        <end position="326"/>
    </location>
</feature>
<dbReference type="Proteomes" id="UP001168552">
    <property type="component" value="Unassembled WGS sequence"/>
</dbReference>
<dbReference type="InterPro" id="IPR010227">
    <property type="entry name" value="NADH_Q_OxRdtase_chainM/4"/>
</dbReference>
<feature type="transmembrane region" description="Helical" evidence="7">
    <location>
        <begin position="6"/>
        <end position="23"/>
    </location>
</feature>
<dbReference type="PRINTS" id="PR01437">
    <property type="entry name" value="NUOXDRDTASE4"/>
</dbReference>
<feature type="domain" description="NADH:quinone oxidoreductase/Mrp antiporter transmembrane" evidence="8">
    <location>
        <begin position="136"/>
        <end position="191"/>
    </location>
</feature>
<feature type="transmembrane region" description="Helical" evidence="7">
    <location>
        <begin position="119"/>
        <end position="137"/>
    </location>
</feature>
<evidence type="ECO:0000256" key="7">
    <source>
        <dbReference type="SAM" id="Phobius"/>
    </source>
</evidence>
<evidence type="ECO:0000313" key="10">
    <source>
        <dbReference type="Proteomes" id="UP001168552"/>
    </source>
</evidence>
<protein>
    <submittedName>
        <fullName evidence="9">NADH-quinone oxidoreductase subunit M</fullName>
        <ecNumber evidence="9">1.6.5.-</ecNumber>
    </submittedName>
</protein>
<keyword evidence="3 6" id="KW-0812">Transmembrane</keyword>
<feature type="transmembrane region" description="Helical" evidence="7">
    <location>
        <begin position="89"/>
        <end position="107"/>
    </location>
</feature>
<keyword evidence="9" id="KW-0560">Oxidoreductase</keyword>
<feature type="transmembrane region" description="Helical" evidence="7">
    <location>
        <begin position="268"/>
        <end position="291"/>
    </location>
</feature>
<feature type="transmembrane region" description="Helical" evidence="7">
    <location>
        <begin position="30"/>
        <end position="53"/>
    </location>
</feature>
<dbReference type="InterPro" id="IPR003918">
    <property type="entry name" value="NADH_UbQ_OxRdtase"/>
</dbReference>
<evidence type="ECO:0000256" key="4">
    <source>
        <dbReference type="ARBA" id="ARBA00022989"/>
    </source>
</evidence>
<keyword evidence="4 7" id="KW-1133">Transmembrane helix</keyword>
<dbReference type="Pfam" id="PF00361">
    <property type="entry name" value="Proton_antipo_M"/>
    <property type="match status" value="2"/>
</dbReference>
<keyword evidence="10" id="KW-1185">Reference proteome</keyword>
<feature type="transmembrane region" description="Helical" evidence="7">
    <location>
        <begin position="362"/>
        <end position="382"/>
    </location>
</feature>
<evidence type="ECO:0000256" key="2">
    <source>
        <dbReference type="ARBA" id="ARBA00009025"/>
    </source>
</evidence>
<feature type="transmembrane region" description="Helical" evidence="7">
    <location>
        <begin position="388"/>
        <end position="411"/>
    </location>
</feature>
<dbReference type="EC" id="1.6.5.-" evidence="9"/>
<feature type="transmembrane region" description="Helical" evidence="7">
    <location>
        <begin position="471"/>
        <end position="492"/>
    </location>
</feature>
<dbReference type="RefSeq" id="WP_320005539.1">
    <property type="nucleotide sequence ID" value="NZ_JAUHJS010000010.1"/>
</dbReference>
<evidence type="ECO:0000256" key="6">
    <source>
        <dbReference type="RuleBase" id="RU000320"/>
    </source>
</evidence>
<feature type="domain" description="NADH:quinone oxidoreductase/Mrp antiporter transmembrane" evidence="8">
    <location>
        <begin position="236"/>
        <end position="466"/>
    </location>
</feature>
<comment type="similarity">
    <text evidence="2">Belongs to the complex I subunit 4 family.</text>
</comment>